<organism evidence="3 4">
    <name type="scientific">Tessaracoccus rhinocerotis</name>
    <dbReference type="NCBI Taxonomy" id="1689449"/>
    <lineage>
        <taxon>Bacteria</taxon>
        <taxon>Bacillati</taxon>
        <taxon>Actinomycetota</taxon>
        <taxon>Actinomycetes</taxon>
        <taxon>Propionibacteriales</taxon>
        <taxon>Propionibacteriaceae</taxon>
        <taxon>Tessaracoccus</taxon>
    </lineage>
</organism>
<dbReference type="OrthoDB" id="3734606at2"/>
<evidence type="ECO:0000313" key="4">
    <source>
        <dbReference type="Proteomes" id="UP000317638"/>
    </source>
</evidence>
<evidence type="ECO:0000256" key="1">
    <source>
        <dbReference type="SAM" id="MobiDB-lite"/>
    </source>
</evidence>
<dbReference type="Proteomes" id="UP000317638">
    <property type="component" value="Unassembled WGS sequence"/>
</dbReference>
<evidence type="ECO:0000313" key="3">
    <source>
        <dbReference type="EMBL" id="TRY20114.1"/>
    </source>
</evidence>
<comment type="caution">
    <text evidence="3">The sequence shown here is derived from an EMBL/GenBank/DDBJ whole genome shotgun (WGS) entry which is preliminary data.</text>
</comment>
<sequence>MATWTDGAAYAPLERPDGFATPEVEELEVAVPQLARTPGPIPPPQGFHPSAPQAPLDQIRTDPPPTRDPAAPFTTASAALTAGPDRLPGAGRDPRQPFHTYSATVGSQELPPPSGDPLPPPTGAPLSLSELPPPGQFSIPGPAPLNADTLKTLRTLLVLAIVGLGIGVLVPGTTAWLVLAAGLLGLRTKPLTGRMGTAACVAGISLLLLGVVLPEVPWLLGFSAATVFIVWASYGLRRGAEPRR</sequence>
<accession>A0A553K5X9</accession>
<keyword evidence="4" id="KW-1185">Reference proteome</keyword>
<dbReference type="RefSeq" id="WP_143937198.1">
    <property type="nucleotide sequence ID" value="NZ_VKKG01000001.1"/>
</dbReference>
<feature type="transmembrane region" description="Helical" evidence="2">
    <location>
        <begin position="191"/>
        <end position="212"/>
    </location>
</feature>
<keyword evidence="2" id="KW-1133">Transmembrane helix</keyword>
<keyword evidence="2" id="KW-0812">Transmembrane</keyword>
<name>A0A553K5X9_9ACTN</name>
<gene>
    <name evidence="3" type="ORF">FOJ82_04410</name>
</gene>
<feature type="transmembrane region" description="Helical" evidence="2">
    <location>
        <begin position="156"/>
        <end position="179"/>
    </location>
</feature>
<reference evidence="3 4" key="1">
    <citation type="submission" date="2019-07" db="EMBL/GenBank/DDBJ databases">
        <authorList>
            <person name="Zhou L.-Y."/>
        </authorList>
    </citation>
    <scope>NUCLEOTIDE SEQUENCE [LARGE SCALE GENOMIC DNA]</scope>
    <source>
        <strain evidence="3 4">YIM 101269</strain>
    </source>
</reference>
<feature type="compositionally biased region" description="Pro residues" evidence="1">
    <location>
        <begin position="110"/>
        <end position="123"/>
    </location>
</feature>
<dbReference type="EMBL" id="VKKG01000001">
    <property type="protein sequence ID" value="TRY20114.1"/>
    <property type="molecule type" value="Genomic_DNA"/>
</dbReference>
<feature type="region of interest" description="Disordered" evidence="1">
    <location>
        <begin position="1"/>
        <end position="142"/>
    </location>
</feature>
<feature type="transmembrane region" description="Helical" evidence="2">
    <location>
        <begin position="218"/>
        <end position="236"/>
    </location>
</feature>
<evidence type="ECO:0000256" key="2">
    <source>
        <dbReference type="SAM" id="Phobius"/>
    </source>
</evidence>
<proteinExistence type="predicted"/>
<keyword evidence="2" id="KW-0472">Membrane</keyword>
<protein>
    <submittedName>
        <fullName evidence="3">Uncharacterized protein</fullName>
    </submittedName>
</protein>
<dbReference type="AlphaFoldDB" id="A0A553K5X9"/>